<dbReference type="InterPro" id="IPR001594">
    <property type="entry name" value="Palmitoyltrfase_DHHC"/>
</dbReference>
<keyword evidence="7 10" id="KW-0472">Membrane</keyword>
<dbReference type="GO" id="GO:0012505">
    <property type="term" value="C:endomembrane system"/>
    <property type="evidence" value="ECO:0007669"/>
    <property type="project" value="UniProtKB-SubCell"/>
</dbReference>
<evidence type="ECO:0000259" key="11">
    <source>
        <dbReference type="PROSITE" id="PS50137"/>
    </source>
</evidence>
<feature type="transmembrane region" description="Helical" evidence="10">
    <location>
        <begin position="192"/>
        <end position="215"/>
    </location>
</feature>
<dbReference type="CDD" id="cd19908">
    <property type="entry name" value="DSRM_AtDRB-like_rpt2"/>
    <property type="match status" value="1"/>
</dbReference>
<dbReference type="GO" id="GO:0003725">
    <property type="term" value="F:double-stranded RNA binding"/>
    <property type="evidence" value="ECO:0007669"/>
    <property type="project" value="InterPro"/>
</dbReference>
<feature type="region of interest" description="Disordered" evidence="9">
    <location>
        <begin position="916"/>
        <end position="955"/>
    </location>
</feature>
<dbReference type="PROSITE" id="PS50137">
    <property type="entry name" value="DS_RBD"/>
    <property type="match status" value="2"/>
</dbReference>
<evidence type="ECO:0000256" key="5">
    <source>
        <dbReference type="ARBA" id="ARBA00022884"/>
    </source>
</evidence>
<comment type="subcellular location">
    <subcellularLocation>
        <location evidence="1">Endomembrane system</location>
        <topology evidence="1">Multi-pass membrane protein</topology>
    </subcellularLocation>
</comment>
<evidence type="ECO:0000256" key="2">
    <source>
        <dbReference type="ARBA" id="ARBA00008574"/>
    </source>
</evidence>
<evidence type="ECO:0000256" key="6">
    <source>
        <dbReference type="ARBA" id="ARBA00022989"/>
    </source>
</evidence>
<comment type="caution">
    <text evidence="12">The sequence shown here is derived from an EMBL/GenBank/DDBJ whole genome shotgun (WGS) entry which is preliminary data.</text>
</comment>
<dbReference type="PROSITE" id="PS50216">
    <property type="entry name" value="DHHC"/>
    <property type="match status" value="1"/>
</dbReference>
<dbReference type="SUPFAM" id="SSF54768">
    <property type="entry name" value="dsRNA-binding domain-like"/>
    <property type="match status" value="2"/>
</dbReference>
<sequence>MYTVPPHRSDPSTHASDELMIYQTWKGSNKFFLQGRFIFGPDVRSLALTIFLIVAPVAVFCVFIARKLMDDFTDHWGTSIMVIAIVFTFYDLVLLLLTSGRDPGIIPRNAHPPEPEGYDGSVEGAQTPQLRLPRIKEVEVNGITVKIKYCDTCMLYRPPRCSHCSICNNCVERFDHHCPWVGQCIGLRNYRFFFMFVFSTTLLCIYVFGFCWVYIKRIMDTEQTSIWRAMIKTPASIVLIVYTFIAVWFVGGLTAFHLYLISTNQTTYENFRYRYDRRANPYNKGVLENFKEIFCGPTPPSKNNFRAKVPREPALPARSVAGGFVSPNMGKAVEDIEMGRKAVWGDVGSVLDHPEGQLSDNDGLNGKDGGLGEMSPEIRTTVDEGDRAGIHPRRSSWGRKSGSWEMSPEVLALASRMGEPNRTGGSSSTCDQQNPSYDIQIISILGENPFVDVWNGRKNKLVICKSRIKINNTVVALRGTPTTMYKNQLQELAQRSCFNLPSYACIREGPDHAPRFRASVNFNGEIFESPTYSTTLRQAEHAAAEVALNSLSARGPSRSLTARVLDETGVYKNLLQETAHRAGLKLPIYTTIRSGPGHAPVFTSTVELAGMNFTGESAKTKKQAEKNAAIAAWSALKRMPNLGSLTHTYKETEQREDQDHVIVARVLSTLGRREESRVIRRRDQYQPRGRMQRPLRDNNPNTTSAQQRPWDFMDPFLDPSLESCRQKPSSFLSLLPPPPPRTMSKIFPPILSKECPPLHQSKTSLGPLQVMGSSQVKIQETPAPLFDEHQRDDLEWINKISEAIQKKPVEMESGGSHSSSIFYGGKAVYNPFPLPSCRNLNFPLPDQAAESSRTHKRSNILDPITPSQTAIPAFKGPSTSCGSQMGRSGFSGVQHPLRIAPEVQIRSVIPVCAAPPVRVRPSTSTKEGGSASPPSTSSPSSSSVELASSLSKLKL</sequence>
<evidence type="ECO:0000313" key="12">
    <source>
        <dbReference type="EMBL" id="KAL0377260.1"/>
    </source>
</evidence>
<keyword evidence="5 8" id="KW-0694">RNA-binding</keyword>
<evidence type="ECO:0000256" key="4">
    <source>
        <dbReference type="ARBA" id="ARBA00022737"/>
    </source>
</evidence>
<dbReference type="PANTHER" id="PTHR46031:SF29">
    <property type="entry name" value="DRBM DOMAIN-CONTAINING PROTEIN"/>
    <property type="match status" value="1"/>
</dbReference>
<protein>
    <recommendedName>
        <fullName evidence="11">DRBM domain-containing protein</fullName>
    </recommendedName>
</protein>
<reference evidence="12" key="1">
    <citation type="submission" date="2020-06" db="EMBL/GenBank/DDBJ databases">
        <authorList>
            <person name="Li T."/>
            <person name="Hu X."/>
            <person name="Zhang T."/>
            <person name="Song X."/>
            <person name="Zhang H."/>
            <person name="Dai N."/>
            <person name="Sheng W."/>
            <person name="Hou X."/>
            <person name="Wei L."/>
        </authorList>
    </citation>
    <scope>NUCLEOTIDE SEQUENCE</scope>
    <source>
        <strain evidence="12">G02</strain>
        <tissue evidence="12">Leaf</tissue>
    </source>
</reference>
<proteinExistence type="inferred from homology"/>
<feature type="region of interest" description="Disordered" evidence="9">
    <location>
        <begin position="848"/>
        <end position="889"/>
    </location>
</feature>
<evidence type="ECO:0000256" key="8">
    <source>
        <dbReference type="PROSITE-ProRule" id="PRU00266"/>
    </source>
</evidence>
<feature type="compositionally biased region" description="Polar residues" evidence="9">
    <location>
        <begin position="877"/>
        <end position="886"/>
    </location>
</feature>
<name>A0AAW2RB44_SESRA</name>
<dbReference type="GO" id="GO:0016409">
    <property type="term" value="F:palmitoyltransferase activity"/>
    <property type="evidence" value="ECO:0007669"/>
    <property type="project" value="InterPro"/>
</dbReference>
<feature type="compositionally biased region" description="Low complexity" evidence="9">
    <location>
        <begin position="930"/>
        <end position="955"/>
    </location>
</feature>
<comment type="similarity">
    <text evidence="2">Belongs to the DHHC palmitoyltransferase family.</text>
</comment>
<dbReference type="Pfam" id="PF00035">
    <property type="entry name" value="dsrm"/>
    <property type="match status" value="2"/>
</dbReference>
<feature type="region of interest" description="Disordered" evidence="9">
    <location>
        <begin position="679"/>
        <end position="711"/>
    </location>
</feature>
<evidence type="ECO:0000256" key="7">
    <source>
        <dbReference type="ARBA" id="ARBA00023136"/>
    </source>
</evidence>
<reference evidence="12" key="2">
    <citation type="journal article" date="2024" name="Plant">
        <title>Genomic evolution and insights into agronomic trait innovations of Sesamum species.</title>
        <authorList>
            <person name="Miao H."/>
            <person name="Wang L."/>
            <person name="Qu L."/>
            <person name="Liu H."/>
            <person name="Sun Y."/>
            <person name="Le M."/>
            <person name="Wang Q."/>
            <person name="Wei S."/>
            <person name="Zheng Y."/>
            <person name="Lin W."/>
            <person name="Duan Y."/>
            <person name="Cao H."/>
            <person name="Xiong S."/>
            <person name="Wang X."/>
            <person name="Wei L."/>
            <person name="Li C."/>
            <person name="Ma Q."/>
            <person name="Ju M."/>
            <person name="Zhao R."/>
            <person name="Li G."/>
            <person name="Mu C."/>
            <person name="Tian Q."/>
            <person name="Mei H."/>
            <person name="Zhang T."/>
            <person name="Gao T."/>
            <person name="Zhang H."/>
        </authorList>
    </citation>
    <scope>NUCLEOTIDE SEQUENCE</scope>
    <source>
        <strain evidence="12">G02</strain>
    </source>
</reference>
<dbReference type="AlphaFoldDB" id="A0AAW2RB44"/>
<accession>A0AAW2RB44</accession>
<feature type="compositionally biased region" description="Polar residues" evidence="9">
    <location>
        <begin position="698"/>
        <end position="707"/>
    </location>
</feature>
<gene>
    <name evidence="12" type="ORF">Sradi_3031500</name>
</gene>
<dbReference type="Pfam" id="PF01529">
    <property type="entry name" value="DHHC"/>
    <property type="match status" value="1"/>
</dbReference>
<dbReference type="Gene3D" id="3.30.160.20">
    <property type="match status" value="2"/>
</dbReference>
<keyword evidence="4" id="KW-0677">Repeat</keyword>
<feature type="transmembrane region" description="Helical" evidence="10">
    <location>
        <begin position="77"/>
        <end position="97"/>
    </location>
</feature>
<dbReference type="InterPro" id="IPR044450">
    <property type="entry name" value="AtDRB-like_DSRM_1"/>
</dbReference>
<dbReference type="PANTHER" id="PTHR46031">
    <property type="match status" value="1"/>
</dbReference>
<feature type="region of interest" description="Disordered" evidence="9">
    <location>
        <begin position="354"/>
        <end position="373"/>
    </location>
</feature>
<evidence type="ECO:0000256" key="10">
    <source>
        <dbReference type="SAM" id="Phobius"/>
    </source>
</evidence>
<evidence type="ECO:0000256" key="1">
    <source>
        <dbReference type="ARBA" id="ARBA00004127"/>
    </source>
</evidence>
<keyword evidence="6 10" id="KW-1133">Transmembrane helix</keyword>
<dbReference type="FunFam" id="3.30.160.20:FF:000036">
    <property type="entry name" value="Double-stranded RNA-binding protein 2"/>
    <property type="match status" value="2"/>
</dbReference>
<organism evidence="12">
    <name type="scientific">Sesamum radiatum</name>
    <name type="common">Black benniseed</name>
    <dbReference type="NCBI Taxonomy" id="300843"/>
    <lineage>
        <taxon>Eukaryota</taxon>
        <taxon>Viridiplantae</taxon>
        <taxon>Streptophyta</taxon>
        <taxon>Embryophyta</taxon>
        <taxon>Tracheophyta</taxon>
        <taxon>Spermatophyta</taxon>
        <taxon>Magnoliopsida</taxon>
        <taxon>eudicotyledons</taxon>
        <taxon>Gunneridae</taxon>
        <taxon>Pentapetalae</taxon>
        <taxon>asterids</taxon>
        <taxon>lamiids</taxon>
        <taxon>Lamiales</taxon>
        <taxon>Pedaliaceae</taxon>
        <taxon>Sesamum</taxon>
    </lineage>
</organism>
<feature type="domain" description="DRBM" evidence="11">
    <location>
        <begin position="484"/>
        <end position="553"/>
    </location>
</feature>
<dbReference type="SMART" id="SM00358">
    <property type="entry name" value="DSRM"/>
    <property type="match status" value="2"/>
</dbReference>
<evidence type="ECO:0000256" key="9">
    <source>
        <dbReference type="SAM" id="MobiDB-lite"/>
    </source>
</evidence>
<dbReference type="EMBL" id="JACGWJ010000013">
    <property type="protein sequence ID" value="KAL0377260.1"/>
    <property type="molecule type" value="Genomic_DNA"/>
</dbReference>
<dbReference type="InterPro" id="IPR044451">
    <property type="entry name" value="AtDRB-like_DSRM_2"/>
</dbReference>
<dbReference type="CDD" id="cd19907">
    <property type="entry name" value="DSRM_AtDRB-like_rpt1"/>
    <property type="match status" value="1"/>
</dbReference>
<evidence type="ECO:0000256" key="3">
    <source>
        <dbReference type="ARBA" id="ARBA00022692"/>
    </source>
</evidence>
<feature type="domain" description="DRBM" evidence="11">
    <location>
        <begin position="570"/>
        <end position="638"/>
    </location>
</feature>
<keyword evidence="3 10" id="KW-0812">Transmembrane</keyword>
<feature type="transmembrane region" description="Helical" evidence="10">
    <location>
        <begin position="46"/>
        <end position="65"/>
    </location>
</feature>
<dbReference type="InterPro" id="IPR014720">
    <property type="entry name" value="dsRBD_dom"/>
</dbReference>
<feature type="transmembrane region" description="Helical" evidence="10">
    <location>
        <begin position="236"/>
        <end position="260"/>
    </location>
</feature>